<gene>
    <name evidence="1" type="ORF">B0A81_16725</name>
</gene>
<dbReference type="RefSeq" id="WP_089059084.1">
    <property type="nucleotide sequence ID" value="NZ_MUHD01000032.1"/>
</dbReference>
<name>A0ABX4CR44_9FLAO</name>
<comment type="caution">
    <text evidence="1">The sequence shown here is derived from an EMBL/GenBank/DDBJ whole genome shotgun (WGS) entry which is preliminary data.</text>
</comment>
<protein>
    <submittedName>
        <fullName evidence="1">Uncharacterized protein</fullName>
    </submittedName>
</protein>
<evidence type="ECO:0000313" key="2">
    <source>
        <dbReference type="Proteomes" id="UP000198381"/>
    </source>
</evidence>
<organism evidence="1 2">
    <name type="scientific">Flavobacterium plurextorum</name>
    <dbReference type="NCBI Taxonomy" id="1114867"/>
    <lineage>
        <taxon>Bacteria</taxon>
        <taxon>Pseudomonadati</taxon>
        <taxon>Bacteroidota</taxon>
        <taxon>Flavobacteriia</taxon>
        <taxon>Flavobacteriales</taxon>
        <taxon>Flavobacteriaceae</taxon>
        <taxon>Flavobacterium</taxon>
    </lineage>
</organism>
<keyword evidence="2" id="KW-1185">Reference proteome</keyword>
<sequence>METTEIKNLERLKKLITSYFRTLKPSEDKTETNVAQIKFANYYELGCVITNMIKMCVLALDHDAHKISTTNRDQINVSLILEQVLEMFPLHEFEFLSEISELFIEHPNNVCQ</sequence>
<accession>A0ABX4CR44</accession>
<evidence type="ECO:0000313" key="1">
    <source>
        <dbReference type="EMBL" id="OXB04122.1"/>
    </source>
</evidence>
<proteinExistence type="predicted"/>
<dbReference type="Proteomes" id="UP000198381">
    <property type="component" value="Unassembled WGS sequence"/>
</dbReference>
<dbReference type="EMBL" id="MUHD01000032">
    <property type="protein sequence ID" value="OXB04122.1"/>
    <property type="molecule type" value="Genomic_DNA"/>
</dbReference>
<reference evidence="1 2" key="1">
    <citation type="submission" date="2016-11" db="EMBL/GenBank/DDBJ databases">
        <title>Whole genomes of Flavobacteriaceae.</title>
        <authorList>
            <person name="Stine C."/>
            <person name="Li C."/>
            <person name="Tadesse D."/>
        </authorList>
    </citation>
    <scope>NUCLEOTIDE SEQUENCE [LARGE SCALE GENOMIC DNA]</scope>
    <source>
        <strain evidence="1 2">CCUG 60112</strain>
    </source>
</reference>